<feature type="transmembrane region" description="Helical" evidence="1">
    <location>
        <begin position="236"/>
        <end position="269"/>
    </location>
</feature>
<keyword evidence="1" id="KW-0472">Membrane</keyword>
<dbReference type="RefSeq" id="WP_146292286.1">
    <property type="nucleotide sequence ID" value="NZ_SELH01000017.1"/>
</dbReference>
<organism evidence="2 3">
    <name type="scientific">Apibacter muscae</name>
    <dbReference type="NCBI Taxonomy" id="2509004"/>
    <lineage>
        <taxon>Bacteria</taxon>
        <taxon>Pseudomonadati</taxon>
        <taxon>Bacteroidota</taxon>
        <taxon>Flavobacteriia</taxon>
        <taxon>Flavobacteriales</taxon>
        <taxon>Weeksellaceae</taxon>
        <taxon>Apibacter</taxon>
    </lineage>
</organism>
<protein>
    <submittedName>
        <fullName evidence="2">Uncharacterized protein</fullName>
    </submittedName>
</protein>
<feature type="transmembrane region" description="Helical" evidence="1">
    <location>
        <begin position="12"/>
        <end position="31"/>
    </location>
</feature>
<feature type="transmembrane region" description="Helical" evidence="1">
    <location>
        <begin position="69"/>
        <end position="87"/>
    </location>
</feature>
<feature type="transmembrane region" description="Helical" evidence="1">
    <location>
        <begin position="37"/>
        <end position="57"/>
    </location>
</feature>
<evidence type="ECO:0000313" key="3">
    <source>
        <dbReference type="Proteomes" id="UP000319499"/>
    </source>
</evidence>
<feature type="transmembrane region" description="Helical" evidence="1">
    <location>
        <begin position="93"/>
        <end position="111"/>
    </location>
</feature>
<evidence type="ECO:0000256" key="1">
    <source>
        <dbReference type="SAM" id="Phobius"/>
    </source>
</evidence>
<dbReference type="InterPro" id="IPR045625">
    <property type="entry name" value="DUF6427"/>
</dbReference>
<gene>
    <name evidence="2" type="ORF">ETU09_05065</name>
</gene>
<comment type="caution">
    <text evidence="2">The sequence shown here is derived from an EMBL/GenBank/DDBJ whole genome shotgun (WGS) entry which is preliminary data.</text>
</comment>
<feature type="transmembrane region" description="Helical" evidence="1">
    <location>
        <begin position="155"/>
        <end position="177"/>
    </location>
</feature>
<reference evidence="2 3" key="1">
    <citation type="submission" date="2019-02" db="EMBL/GenBank/DDBJ databases">
        <title>Apibacter muscae sp. nov.: a novel member of the house fly microbiota.</title>
        <authorList>
            <person name="Park R."/>
        </authorList>
    </citation>
    <scope>NUCLEOTIDE SEQUENCE [LARGE SCALE GENOMIC DNA]</scope>
    <source>
        <strain evidence="2 3">AL1</strain>
    </source>
</reference>
<sequence length="273" mass="31863">MYSNSPFKNYFLIVISLIAVVFLGFIGYFRIQERIEQAYLLQVIFISALSFTLNVFIIFNINSQKKRKIIPLAIYIVLFGAFFKEFYSINMGVVYLLCTLVLLLVLDVLSISSSFKYFNIGALITISSLLYFPIIVMVPLFFFITLLYYKKKINISQYIAGVFVASILILEVTFLTGNFSYIEHWIQNLHVPKFHIEYQIPIIIIIFIITIYGWIYQYTNQTINNSIEQSSKYTILVFYLFAWILIYALFMGDNYHLLIFISLPVSLILPKSI</sequence>
<dbReference type="AlphaFoldDB" id="A0A563DEQ5"/>
<dbReference type="Pfam" id="PF19992">
    <property type="entry name" value="DUF6427"/>
    <property type="match status" value="1"/>
</dbReference>
<dbReference type="EMBL" id="SELH01000017">
    <property type="protein sequence ID" value="TWP28690.1"/>
    <property type="molecule type" value="Genomic_DNA"/>
</dbReference>
<dbReference type="OrthoDB" id="1453302at2"/>
<proteinExistence type="predicted"/>
<dbReference type="Proteomes" id="UP000319499">
    <property type="component" value="Unassembled WGS sequence"/>
</dbReference>
<evidence type="ECO:0000313" key="2">
    <source>
        <dbReference type="EMBL" id="TWP28690.1"/>
    </source>
</evidence>
<keyword evidence="1" id="KW-0812">Transmembrane</keyword>
<feature type="transmembrane region" description="Helical" evidence="1">
    <location>
        <begin position="123"/>
        <end position="149"/>
    </location>
</feature>
<name>A0A563DEQ5_9FLAO</name>
<keyword evidence="1" id="KW-1133">Transmembrane helix</keyword>
<feature type="transmembrane region" description="Helical" evidence="1">
    <location>
        <begin position="198"/>
        <end position="216"/>
    </location>
</feature>
<keyword evidence="3" id="KW-1185">Reference proteome</keyword>
<accession>A0A563DEQ5</accession>